<protein>
    <submittedName>
        <fullName evidence="4">Sodium channel protein 60E</fullName>
    </submittedName>
</protein>
<comment type="caution">
    <text evidence="2">The sequence shown here is derived from an EMBL/GenBank/DDBJ whole genome shotgun (WGS) entry which is preliminary data.</text>
</comment>
<reference evidence="3" key="2">
    <citation type="submission" date="2024-04" db="EMBL/GenBank/DDBJ databases">
        <authorList>
            <person name="Chen Y."/>
            <person name="Shah S."/>
            <person name="Dougan E. K."/>
            <person name="Thang M."/>
            <person name="Chan C."/>
        </authorList>
    </citation>
    <scope>NUCLEOTIDE SEQUENCE [LARGE SCALE GENOMIC DNA]</scope>
</reference>
<name>A0A9P1GR53_9DINO</name>
<dbReference type="OrthoDB" id="423437at2759"/>
<dbReference type="GO" id="GO:0034220">
    <property type="term" value="P:monoatomic ion transmembrane transport"/>
    <property type="evidence" value="ECO:0007669"/>
    <property type="project" value="UniProtKB-KW"/>
</dbReference>
<dbReference type="AlphaFoldDB" id="A0A9P1GR53"/>
<keyword evidence="4" id="KW-0406">Ion transport</keyword>
<organism evidence="2">
    <name type="scientific">Cladocopium goreaui</name>
    <dbReference type="NCBI Taxonomy" id="2562237"/>
    <lineage>
        <taxon>Eukaryota</taxon>
        <taxon>Sar</taxon>
        <taxon>Alveolata</taxon>
        <taxon>Dinophyceae</taxon>
        <taxon>Suessiales</taxon>
        <taxon>Symbiodiniaceae</taxon>
        <taxon>Cladocopium</taxon>
    </lineage>
</organism>
<dbReference type="EMBL" id="CAMXCT020006745">
    <property type="protein sequence ID" value="CAL1172727.1"/>
    <property type="molecule type" value="Genomic_DNA"/>
</dbReference>
<dbReference type="EMBL" id="CAMXCT010006745">
    <property type="protein sequence ID" value="CAI4019352.1"/>
    <property type="molecule type" value="Genomic_DNA"/>
</dbReference>
<dbReference type="EMBL" id="CAMXCT030006745">
    <property type="protein sequence ID" value="CAL4806664.1"/>
    <property type="molecule type" value="Genomic_DNA"/>
</dbReference>
<evidence type="ECO:0000313" key="2">
    <source>
        <dbReference type="EMBL" id="CAI4019352.1"/>
    </source>
</evidence>
<proteinExistence type="predicted"/>
<keyword evidence="4" id="KW-0813">Transport</keyword>
<evidence type="ECO:0000256" key="1">
    <source>
        <dbReference type="SAM" id="MobiDB-lite"/>
    </source>
</evidence>
<feature type="region of interest" description="Disordered" evidence="1">
    <location>
        <begin position="569"/>
        <end position="609"/>
    </location>
</feature>
<sequence>MSFPFTSSELRDLIERLERLEVWQKNQESASSSKGTGKGYRRGDPKARAAAASTSIPKTTFPGIPQLARLWMLEKEAGPDFVGPEFRTLDQGPGPVPAFVEEQAAFIAWDQTEALNRVHLAFSAGFWARLALETFTDQIAPAVISEKSSHFIVLRACGLGGAVRFGSEADFNHFRQQIFAGGCVFHGFETETEIEVFCQGLLEESDDLPTPVAVSEWLLQRSDDRTGFYSAQEDQETNPPKAATAPKKAAAKKVSNAMIADQLTAVVAQLQLITQRQDRMEQMASSFAADAPGQYVGPASKLPAVSTGLPNPSGVSQTIGAKALSLIGPPPKTKNVVGPQCAAVVEGDEPYDALQPQEGSDGMLAALTNQSTALTALVAHLTAQSGDVLGDLATPGQVGSSTKGVQRREKMQNDLACGNSQYFLQMMQQLHRRLHPSKPVPQTEENLKSLSVLQYLERQGGYRNNRELGLVAWVLGHAIDAASAGDFHMTKELLALLMVSVEQAVIDRGDWTLAFMLTLMEEPPIQVFQDRTASIAHHARPFGPLVPPPWTAVCLAYLKDLEVLSTKKGETAKRSAKAPSQTEGSPSTAAIEPDREASPKRKPKFPRKPKAKDTLLLFSFSSCHFAPATKHCHDVPLDNSLFDETEPYRTLDASRLKVVGPDLLDLFVDARKEIPIGLLKDTQAMASFACAKQAAKKSRIVGGDGVCEGLVIDDYFAIAKVSQLTHTTVATELCLLGVLAPLCVADVAADFCTELFATDASLNKGAIVRSHIDKELATCLWRCCRSKGGYSKLLSPSQSVLARALDFEENEPYVSDSIKRPLAYRFDFIEVFAGASVVTKEVAALGFTVGPPIDLSFSAELDVDKLHVLEWLIHLVTNGKFTKASATYVHDLAVALAKVMACGILRLAAFEESLAHGSVDGLESQMLNDLCSSQKWELVSVWLNPSDDPTRDVVLRDPTPGLDLAAWSRRDLYRLAALPRLKRWASNWTRLILRVLGSPALYLTDHSLYPMCAFPFGVVSDLPLSSVLRLPSLDFDATLGYPGEGLLCRMGDLYLESQANNETR</sequence>
<feature type="compositionally biased region" description="Basic residues" evidence="1">
    <location>
        <begin position="600"/>
        <end position="609"/>
    </location>
</feature>
<feature type="compositionally biased region" description="Polar residues" evidence="1">
    <location>
        <begin position="25"/>
        <end position="35"/>
    </location>
</feature>
<keyword evidence="4" id="KW-0407">Ion channel</keyword>
<dbReference type="Proteomes" id="UP001152797">
    <property type="component" value="Unassembled WGS sequence"/>
</dbReference>
<accession>A0A9P1GR53</accession>
<feature type="region of interest" description="Disordered" evidence="1">
    <location>
        <begin position="25"/>
        <end position="55"/>
    </location>
</feature>
<evidence type="ECO:0000313" key="4">
    <source>
        <dbReference type="EMBL" id="CAL4806664.1"/>
    </source>
</evidence>
<feature type="compositionally biased region" description="Polar residues" evidence="1">
    <location>
        <begin position="578"/>
        <end position="588"/>
    </location>
</feature>
<evidence type="ECO:0000313" key="3">
    <source>
        <dbReference type="EMBL" id="CAL1172727.1"/>
    </source>
</evidence>
<gene>
    <name evidence="2" type="ORF">C1SCF055_LOCUS43857</name>
</gene>
<reference evidence="2" key="1">
    <citation type="submission" date="2022-10" db="EMBL/GenBank/DDBJ databases">
        <authorList>
            <person name="Chen Y."/>
            <person name="Dougan E. K."/>
            <person name="Chan C."/>
            <person name="Rhodes N."/>
            <person name="Thang M."/>
        </authorList>
    </citation>
    <scope>NUCLEOTIDE SEQUENCE</scope>
</reference>
<evidence type="ECO:0000313" key="5">
    <source>
        <dbReference type="Proteomes" id="UP001152797"/>
    </source>
</evidence>
<keyword evidence="5" id="KW-1185">Reference proteome</keyword>